<evidence type="ECO:0000256" key="7">
    <source>
        <dbReference type="ARBA" id="ARBA00022884"/>
    </source>
</evidence>
<keyword evidence="1 11" id="KW-0963">Cytoplasm</keyword>
<comment type="subcellular location">
    <subcellularLocation>
        <location evidence="11">Cytoplasm</location>
    </subcellularLocation>
</comment>
<evidence type="ECO:0000256" key="11">
    <source>
        <dbReference type="HAMAP-Rule" id="MF_00144"/>
    </source>
</evidence>
<feature type="site" description="Interaction with tRNA" evidence="11">
    <location>
        <position position="340"/>
    </location>
</feature>
<comment type="function">
    <text evidence="10 11">Catalyzes the 2-thiolation of uridine at the wobble position (U34) of tRNA, leading to the formation of s(2)U34.</text>
</comment>
<evidence type="ECO:0000256" key="1">
    <source>
        <dbReference type="ARBA" id="ARBA00022490"/>
    </source>
</evidence>
<evidence type="ECO:0000313" key="14">
    <source>
        <dbReference type="EMBL" id="CUM87277.1"/>
    </source>
</evidence>
<comment type="caution">
    <text evidence="11">Lacks conserved residue(s) required for the propagation of feature annotation.</text>
</comment>
<dbReference type="Proteomes" id="UP000095492">
    <property type="component" value="Unassembled WGS sequence"/>
</dbReference>
<evidence type="ECO:0000256" key="4">
    <source>
        <dbReference type="ARBA" id="ARBA00022694"/>
    </source>
</evidence>
<keyword evidence="2 11" id="KW-0820">tRNA-binding</keyword>
<protein>
    <recommendedName>
        <fullName evidence="11">tRNA-specific 2-thiouridylase MnmA</fullName>
        <ecNumber evidence="11">2.8.1.13</ecNumber>
    </recommendedName>
</protein>
<feature type="region of interest" description="Interaction with tRNA" evidence="11">
    <location>
        <begin position="151"/>
        <end position="153"/>
    </location>
</feature>
<dbReference type="EMBL" id="CYYA01000004">
    <property type="protein sequence ID" value="CUM87277.1"/>
    <property type="molecule type" value="Genomic_DNA"/>
</dbReference>
<feature type="region of interest" description="Interaction with tRNA" evidence="11">
    <location>
        <begin position="307"/>
        <end position="308"/>
    </location>
</feature>
<proteinExistence type="inferred from homology"/>
<dbReference type="PANTHER" id="PTHR11933:SF5">
    <property type="entry name" value="MITOCHONDRIAL TRNA-SPECIFIC 2-THIOURIDYLASE 1"/>
    <property type="match status" value="1"/>
</dbReference>
<dbReference type="Gene3D" id="2.40.30.10">
    <property type="entry name" value="Translation factors"/>
    <property type="match status" value="1"/>
</dbReference>
<accession>A0A173SBU9</accession>
<evidence type="ECO:0000256" key="9">
    <source>
        <dbReference type="ARBA" id="ARBA00051542"/>
    </source>
</evidence>
<dbReference type="GO" id="GO:0002143">
    <property type="term" value="P:tRNA wobble position uridine thiolation"/>
    <property type="evidence" value="ECO:0007669"/>
    <property type="project" value="TreeGrafter"/>
</dbReference>
<keyword evidence="4 11" id="KW-0819">tRNA processing</keyword>
<dbReference type="AlphaFoldDB" id="A0A173SBU9"/>
<dbReference type="EC" id="2.8.1.13" evidence="11"/>
<feature type="active site" description="Nucleophile" evidence="11">
    <location>
        <position position="103"/>
    </location>
</feature>
<dbReference type="STRING" id="39490.ERS852448_00871"/>
<feature type="binding site" evidence="11">
    <location>
        <position position="127"/>
    </location>
    <ligand>
        <name>ATP</name>
        <dbReference type="ChEBI" id="CHEBI:30616"/>
    </ligand>
</feature>
<dbReference type="HAMAP" id="MF_00144">
    <property type="entry name" value="tRNA_thiouridyl_MnmA"/>
    <property type="match status" value="1"/>
</dbReference>
<evidence type="ECO:0000256" key="6">
    <source>
        <dbReference type="ARBA" id="ARBA00022840"/>
    </source>
</evidence>
<evidence type="ECO:0000256" key="10">
    <source>
        <dbReference type="ARBA" id="ARBA00056575"/>
    </source>
</evidence>
<dbReference type="GeneID" id="97391286"/>
<feature type="binding site" evidence="11">
    <location>
        <position position="34"/>
    </location>
    <ligand>
        <name>ATP</name>
        <dbReference type="ChEBI" id="CHEBI:30616"/>
    </ligand>
</feature>
<dbReference type="Gene3D" id="3.40.50.620">
    <property type="entry name" value="HUPs"/>
    <property type="match status" value="1"/>
</dbReference>
<dbReference type="Pfam" id="PF20258">
    <property type="entry name" value="tRNA_Me_trans_C"/>
    <property type="match status" value="1"/>
</dbReference>
<gene>
    <name evidence="11 14" type="primary">mnmA</name>
    <name evidence="14" type="ORF">ERS852448_00871</name>
</gene>
<dbReference type="GO" id="GO:0005737">
    <property type="term" value="C:cytoplasm"/>
    <property type="evidence" value="ECO:0007669"/>
    <property type="project" value="UniProtKB-SubCell"/>
</dbReference>
<dbReference type="InterPro" id="IPR014729">
    <property type="entry name" value="Rossmann-like_a/b/a_fold"/>
</dbReference>
<dbReference type="NCBIfam" id="NF001138">
    <property type="entry name" value="PRK00143.1"/>
    <property type="match status" value="1"/>
</dbReference>
<organism evidence="14 15">
    <name type="scientific">Eubacterium ramulus</name>
    <dbReference type="NCBI Taxonomy" id="39490"/>
    <lineage>
        <taxon>Bacteria</taxon>
        <taxon>Bacillati</taxon>
        <taxon>Bacillota</taxon>
        <taxon>Clostridia</taxon>
        <taxon>Eubacteriales</taxon>
        <taxon>Eubacteriaceae</taxon>
        <taxon>Eubacterium</taxon>
    </lineage>
</organism>
<dbReference type="SUPFAM" id="SSF52402">
    <property type="entry name" value="Adenine nucleotide alpha hydrolases-like"/>
    <property type="match status" value="1"/>
</dbReference>
<keyword evidence="3 11" id="KW-0808">Transferase</keyword>
<dbReference type="Gene3D" id="2.30.30.280">
    <property type="entry name" value="Adenine nucleotide alpha hydrolases-like domains"/>
    <property type="match status" value="1"/>
</dbReference>
<feature type="domain" description="tRNA-specific 2-thiouridylase MnmA-like C-terminal" evidence="12">
    <location>
        <begin position="280"/>
        <end position="356"/>
    </location>
</feature>
<keyword evidence="5 11" id="KW-0547">Nucleotide-binding</keyword>
<dbReference type="InterPro" id="IPR004506">
    <property type="entry name" value="MnmA-like"/>
</dbReference>
<dbReference type="RefSeq" id="WP_055289576.1">
    <property type="nucleotide sequence ID" value="NZ_CP173382.1"/>
</dbReference>
<feature type="binding site" evidence="11">
    <location>
        <begin position="8"/>
        <end position="15"/>
    </location>
    <ligand>
        <name>ATP</name>
        <dbReference type="ChEBI" id="CHEBI:30616"/>
    </ligand>
</feature>
<name>A0A173SBU9_EUBRA</name>
<feature type="active site" description="Cysteine persulfide intermediate" evidence="11">
    <location>
        <position position="201"/>
    </location>
</feature>
<keyword evidence="7 11" id="KW-0694">RNA-binding</keyword>
<dbReference type="NCBIfam" id="TIGR00420">
    <property type="entry name" value="trmU"/>
    <property type="match status" value="1"/>
</dbReference>
<dbReference type="GO" id="GO:0103016">
    <property type="term" value="F:tRNA-uridine 2-sulfurtransferase activity"/>
    <property type="evidence" value="ECO:0007669"/>
    <property type="project" value="UniProtKB-EC"/>
</dbReference>
<comment type="catalytic activity">
    <reaction evidence="9 11">
        <text>S-sulfanyl-L-cysteinyl-[protein] + uridine(34) in tRNA + AH2 + ATP = 2-thiouridine(34) in tRNA + L-cysteinyl-[protein] + A + AMP + diphosphate + H(+)</text>
        <dbReference type="Rhea" id="RHEA:47032"/>
        <dbReference type="Rhea" id="RHEA-COMP:10131"/>
        <dbReference type="Rhea" id="RHEA-COMP:11726"/>
        <dbReference type="Rhea" id="RHEA-COMP:11727"/>
        <dbReference type="Rhea" id="RHEA-COMP:11728"/>
        <dbReference type="ChEBI" id="CHEBI:13193"/>
        <dbReference type="ChEBI" id="CHEBI:15378"/>
        <dbReference type="ChEBI" id="CHEBI:17499"/>
        <dbReference type="ChEBI" id="CHEBI:29950"/>
        <dbReference type="ChEBI" id="CHEBI:30616"/>
        <dbReference type="ChEBI" id="CHEBI:33019"/>
        <dbReference type="ChEBI" id="CHEBI:61963"/>
        <dbReference type="ChEBI" id="CHEBI:65315"/>
        <dbReference type="ChEBI" id="CHEBI:87170"/>
        <dbReference type="ChEBI" id="CHEBI:456215"/>
        <dbReference type="EC" id="2.8.1.13"/>
    </reaction>
</comment>
<dbReference type="FunFam" id="3.40.50.620:FF:000115">
    <property type="entry name" value="tRNA-specific 2-thiouridylase MnmA"/>
    <property type="match status" value="1"/>
</dbReference>
<dbReference type="PANTHER" id="PTHR11933">
    <property type="entry name" value="TRNA 5-METHYLAMINOMETHYL-2-THIOURIDYLATE -METHYLTRANSFERASE"/>
    <property type="match status" value="1"/>
</dbReference>
<comment type="similarity">
    <text evidence="11">Belongs to the MnmA/TRMU family.</text>
</comment>
<dbReference type="FunFam" id="2.40.30.10:FF:000023">
    <property type="entry name" value="tRNA-specific 2-thiouridylase MnmA"/>
    <property type="match status" value="1"/>
</dbReference>
<evidence type="ECO:0000259" key="13">
    <source>
        <dbReference type="Pfam" id="PF20259"/>
    </source>
</evidence>
<sequence length="366" mass="41676">MNKKAIIAMSGGVDSSVAAFLMKEKGYECIGATMKLFQNEDVVVCREHTCCSLDDVEDARSVARALEMPYYVFNFSDRFKEEVMEKFVCSYENACTPNPCIDCNRYLKFEKLFQRAKELSYDYVVTGHYAQIEYNEETGRYLLKKSVDLSKDQSYVLYSLTQDQLAHVQFPLGGMHKTEAREIAETQGFINARKHDSQDICFVVNGKYSDFIEQYRGKTYPEGDFVDLEGNVLGRHKGIIRYTIGQRKGLGLALKESMYVVAVDPVKNQVILGRNEDLFSKELIANDVNLISVDHIEGEMRVKAKVRYRHEEQWATVTQPEPDKIRVVFDEPQRAITCGQAVVLYDGDVVVGGATIIETEIAKRYS</sequence>
<evidence type="ECO:0000256" key="5">
    <source>
        <dbReference type="ARBA" id="ARBA00022741"/>
    </source>
</evidence>
<evidence type="ECO:0000256" key="3">
    <source>
        <dbReference type="ARBA" id="ARBA00022679"/>
    </source>
</evidence>
<feature type="domain" description="tRNA-specific 2-thiouridylase MnmA-like central" evidence="13">
    <location>
        <begin position="210"/>
        <end position="274"/>
    </location>
</feature>
<evidence type="ECO:0000259" key="12">
    <source>
        <dbReference type="Pfam" id="PF20258"/>
    </source>
</evidence>
<dbReference type="GO" id="GO:0005524">
    <property type="term" value="F:ATP binding"/>
    <property type="evidence" value="ECO:0007669"/>
    <property type="project" value="UniProtKB-KW"/>
</dbReference>
<dbReference type="OrthoDB" id="9800696at2"/>
<evidence type="ECO:0000256" key="2">
    <source>
        <dbReference type="ARBA" id="ARBA00022555"/>
    </source>
</evidence>
<dbReference type="InterPro" id="IPR046885">
    <property type="entry name" value="MnmA-like_C"/>
</dbReference>
<keyword evidence="6 11" id="KW-0067">ATP-binding</keyword>
<dbReference type="FunFam" id="2.30.30.280:FF:000001">
    <property type="entry name" value="tRNA-specific 2-thiouridylase MnmA"/>
    <property type="match status" value="1"/>
</dbReference>
<reference evidence="14 15" key="1">
    <citation type="submission" date="2015-09" db="EMBL/GenBank/DDBJ databases">
        <authorList>
            <consortium name="Pathogen Informatics"/>
        </authorList>
    </citation>
    <scope>NUCLEOTIDE SEQUENCE [LARGE SCALE GENOMIC DNA]</scope>
    <source>
        <strain evidence="14 15">2789STDY5608891</strain>
    </source>
</reference>
<dbReference type="Pfam" id="PF20259">
    <property type="entry name" value="tRNA_Me_trans_M"/>
    <property type="match status" value="1"/>
</dbReference>
<dbReference type="Pfam" id="PF03054">
    <property type="entry name" value="tRNA_Me_trans"/>
    <property type="match status" value="1"/>
</dbReference>
<dbReference type="GO" id="GO:0000049">
    <property type="term" value="F:tRNA binding"/>
    <property type="evidence" value="ECO:0007669"/>
    <property type="project" value="UniProtKB-KW"/>
</dbReference>
<dbReference type="CDD" id="cd01998">
    <property type="entry name" value="MnmA_TRMU-like"/>
    <property type="match status" value="1"/>
</dbReference>
<evidence type="ECO:0000313" key="15">
    <source>
        <dbReference type="Proteomes" id="UP000095492"/>
    </source>
</evidence>
<keyword evidence="8" id="KW-1015">Disulfide bond</keyword>
<dbReference type="InterPro" id="IPR046884">
    <property type="entry name" value="MnmA-like_central"/>
</dbReference>
<dbReference type="InterPro" id="IPR023382">
    <property type="entry name" value="MnmA-like_central_sf"/>
</dbReference>
<evidence type="ECO:0000256" key="8">
    <source>
        <dbReference type="ARBA" id="ARBA00023157"/>
    </source>
</evidence>
<feature type="site" description="Interaction with tRNA" evidence="11">
    <location>
        <position position="128"/>
    </location>
</feature>